<comment type="caution">
    <text evidence="5">The sequence shown here is derived from an EMBL/GenBank/DDBJ whole genome shotgun (WGS) entry which is preliminary data.</text>
</comment>
<sequence>MFGSRAWLSPVKAGGAPADGQPQEGNIVTSNPTYVPTRSDDTEGSGVPARGGYVAPERLRANLQRIVVNLIDLQLTAKQAHWNLVGPNFRDLHLNLDEVVDIAREGTDVFAERMRALRVTPDGRAGVVAGDSSLPLFPAGEVSTHTAVEGIVASLQAVVDGMREVHDAVDEDDPATADLLHEYLLKLEQQAWFLSSEIRSA</sequence>
<dbReference type="Proteomes" id="UP000886842">
    <property type="component" value="Unassembled WGS sequence"/>
</dbReference>
<evidence type="ECO:0000256" key="1">
    <source>
        <dbReference type="ARBA" id="ARBA00009497"/>
    </source>
</evidence>
<feature type="domain" description="Ferritin/DPS" evidence="4">
    <location>
        <begin position="61"/>
        <end position="198"/>
    </location>
</feature>
<dbReference type="PANTHER" id="PTHR42932">
    <property type="entry name" value="GENERAL STRESS PROTEIN 20U"/>
    <property type="match status" value="1"/>
</dbReference>
<dbReference type="GO" id="GO:0008199">
    <property type="term" value="F:ferric iron binding"/>
    <property type="evidence" value="ECO:0007669"/>
    <property type="project" value="InterPro"/>
</dbReference>
<name>A0A9D1GW63_9ACTN</name>
<dbReference type="AlphaFoldDB" id="A0A9D1GW63"/>
<dbReference type="GO" id="GO:0016722">
    <property type="term" value="F:oxidoreductase activity, acting on metal ions"/>
    <property type="evidence" value="ECO:0007669"/>
    <property type="project" value="InterPro"/>
</dbReference>
<reference evidence="5" key="1">
    <citation type="submission" date="2020-10" db="EMBL/GenBank/DDBJ databases">
        <authorList>
            <person name="Gilroy R."/>
        </authorList>
    </citation>
    <scope>NUCLEOTIDE SEQUENCE</scope>
    <source>
        <strain evidence="5">ChiGjej1B1-24693</strain>
    </source>
</reference>
<dbReference type="PRINTS" id="PR01346">
    <property type="entry name" value="HELNAPAPROT"/>
</dbReference>
<dbReference type="CDD" id="cd01043">
    <property type="entry name" value="DPS"/>
    <property type="match status" value="1"/>
</dbReference>
<evidence type="ECO:0000259" key="4">
    <source>
        <dbReference type="Pfam" id="PF00210"/>
    </source>
</evidence>
<dbReference type="InterPro" id="IPR012347">
    <property type="entry name" value="Ferritin-like"/>
</dbReference>
<organism evidence="5 6">
    <name type="scientific">Candidatus Avipropionibacterium avicola</name>
    <dbReference type="NCBI Taxonomy" id="2840701"/>
    <lineage>
        <taxon>Bacteria</taxon>
        <taxon>Bacillati</taxon>
        <taxon>Actinomycetota</taxon>
        <taxon>Actinomycetes</taxon>
        <taxon>Propionibacteriales</taxon>
        <taxon>Propionibacteriaceae</taxon>
        <taxon>Propionibacteriaceae incertae sedis</taxon>
        <taxon>Candidatus Avipropionibacterium</taxon>
    </lineage>
</organism>
<comment type="similarity">
    <text evidence="1 2">Belongs to the Dps family.</text>
</comment>
<dbReference type="InterPro" id="IPR009078">
    <property type="entry name" value="Ferritin-like_SF"/>
</dbReference>
<dbReference type="Gene3D" id="1.20.1260.10">
    <property type="match status" value="1"/>
</dbReference>
<feature type="compositionally biased region" description="Polar residues" evidence="3">
    <location>
        <begin position="23"/>
        <end position="36"/>
    </location>
</feature>
<feature type="region of interest" description="Disordered" evidence="3">
    <location>
        <begin position="1"/>
        <end position="50"/>
    </location>
</feature>
<dbReference type="Pfam" id="PF00210">
    <property type="entry name" value="Ferritin"/>
    <property type="match status" value="1"/>
</dbReference>
<evidence type="ECO:0000313" key="6">
    <source>
        <dbReference type="Proteomes" id="UP000886842"/>
    </source>
</evidence>
<gene>
    <name evidence="5" type="ORF">IAA98_03830</name>
</gene>
<dbReference type="SUPFAM" id="SSF47240">
    <property type="entry name" value="Ferritin-like"/>
    <property type="match status" value="1"/>
</dbReference>
<dbReference type="InterPro" id="IPR002177">
    <property type="entry name" value="DPS_DNA-bd"/>
</dbReference>
<dbReference type="PANTHER" id="PTHR42932:SF2">
    <property type="entry name" value="DNA PROTECTION DURING STARVATION PROTEIN 1"/>
    <property type="match status" value="1"/>
</dbReference>
<evidence type="ECO:0000256" key="2">
    <source>
        <dbReference type="RuleBase" id="RU003875"/>
    </source>
</evidence>
<dbReference type="EMBL" id="DVLP01000109">
    <property type="protein sequence ID" value="HIT74694.1"/>
    <property type="molecule type" value="Genomic_DNA"/>
</dbReference>
<proteinExistence type="inferred from homology"/>
<reference evidence="5" key="2">
    <citation type="journal article" date="2021" name="PeerJ">
        <title>Extensive microbial diversity within the chicken gut microbiome revealed by metagenomics and culture.</title>
        <authorList>
            <person name="Gilroy R."/>
            <person name="Ravi A."/>
            <person name="Getino M."/>
            <person name="Pursley I."/>
            <person name="Horton D.L."/>
            <person name="Alikhan N.F."/>
            <person name="Baker D."/>
            <person name="Gharbi K."/>
            <person name="Hall N."/>
            <person name="Watson M."/>
            <person name="Adriaenssens E.M."/>
            <person name="Foster-Nyarko E."/>
            <person name="Jarju S."/>
            <person name="Secka A."/>
            <person name="Antonio M."/>
            <person name="Oren A."/>
            <person name="Chaudhuri R.R."/>
            <person name="La Ragione R."/>
            <person name="Hildebrand F."/>
            <person name="Pallen M.J."/>
        </authorList>
    </citation>
    <scope>NUCLEOTIDE SEQUENCE</scope>
    <source>
        <strain evidence="5">ChiGjej1B1-24693</strain>
    </source>
</reference>
<evidence type="ECO:0000313" key="5">
    <source>
        <dbReference type="EMBL" id="HIT74694.1"/>
    </source>
</evidence>
<protein>
    <submittedName>
        <fullName evidence="5">DNA starvation/stationary phase protection protein</fullName>
    </submittedName>
</protein>
<dbReference type="InterPro" id="IPR023188">
    <property type="entry name" value="DPS_DNA-bd_CS"/>
</dbReference>
<dbReference type="PROSITE" id="PS00818">
    <property type="entry name" value="DPS_1"/>
    <property type="match status" value="1"/>
</dbReference>
<evidence type="ECO:0000256" key="3">
    <source>
        <dbReference type="SAM" id="MobiDB-lite"/>
    </source>
</evidence>
<dbReference type="InterPro" id="IPR008331">
    <property type="entry name" value="Ferritin_DPS_dom"/>
</dbReference>
<accession>A0A9D1GW63</accession>